<feature type="transmembrane region" description="Helical" evidence="1">
    <location>
        <begin position="168"/>
        <end position="192"/>
    </location>
</feature>
<protein>
    <submittedName>
        <fullName evidence="2">Uncharacterized protein</fullName>
    </submittedName>
</protein>
<evidence type="ECO:0000256" key="1">
    <source>
        <dbReference type="SAM" id="Phobius"/>
    </source>
</evidence>
<dbReference type="EMBL" id="GFPF01002390">
    <property type="protein sequence ID" value="MAA13536.1"/>
    <property type="molecule type" value="Transcribed_RNA"/>
</dbReference>
<proteinExistence type="predicted"/>
<name>A0A224Y7G7_9ACAR</name>
<keyword evidence="1" id="KW-0472">Membrane</keyword>
<reference evidence="2" key="1">
    <citation type="journal article" date="2017" name="Parasit. Vectors">
        <title>Sialotranscriptomics of Rhipicephalus zambeziensis reveals intricate expression profiles of secretory proteins and suggests tight temporal transcriptional regulation during blood-feeding.</title>
        <authorList>
            <person name="de Castro M.H."/>
            <person name="de Klerk D."/>
            <person name="Pienaar R."/>
            <person name="Rees D.J.G."/>
            <person name="Mans B.J."/>
        </authorList>
    </citation>
    <scope>NUCLEOTIDE SEQUENCE</scope>
    <source>
        <tissue evidence="2">Salivary glands</tissue>
    </source>
</reference>
<keyword evidence="1" id="KW-1133">Transmembrane helix</keyword>
<sequence length="208" mass="24097">MSFVLSTVAAPTFMRLRSFDQCIDYHMPFDLHCASRYRTLQCALPYVEGVALTLRFGTGRSRQLYTVDSLSRVLKPHPRLVAFLVHSASAGDVLQNRRYKLTYETDPAPNLYSKAFLSQPAYIRKYSSSAVSHDFTALRDRYETTRRRWRSGRAPDTPTLSQMLERNLFSVFLLPPFLLLLVHRLLLLGTYAQYADLRHRVRVPDFFP</sequence>
<organism evidence="2">
    <name type="scientific">Rhipicephalus zambeziensis</name>
    <dbReference type="NCBI Taxonomy" id="60191"/>
    <lineage>
        <taxon>Eukaryota</taxon>
        <taxon>Metazoa</taxon>
        <taxon>Ecdysozoa</taxon>
        <taxon>Arthropoda</taxon>
        <taxon>Chelicerata</taxon>
        <taxon>Arachnida</taxon>
        <taxon>Acari</taxon>
        <taxon>Parasitiformes</taxon>
        <taxon>Ixodida</taxon>
        <taxon>Ixodoidea</taxon>
        <taxon>Ixodidae</taxon>
        <taxon>Rhipicephalinae</taxon>
        <taxon>Rhipicephalus</taxon>
        <taxon>Rhipicephalus</taxon>
    </lineage>
</organism>
<dbReference type="AlphaFoldDB" id="A0A224Y7G7"/>
<accession>A0A224Y7G7</accession>
<keyword evidence="1" id="KW-0812">Transmembrane</keyword>
<evidence type="ECO:0000313" key="2">
    <source>
        <dbReference type="EMBL" id="MAA13536.1"/>
    </source>
</evidence>